<dbReference type="SMART" id="SM00862">
    <property type="entry name" value="Trans_reg_C"/>
    <property type="match status" value="1"/>
</dbReference>
<dbReference type="GO" id="GO:0000976">
    <property type="term" value="F:transcription cis-regulatory region binding"/>
    <property type="evidence" value="ECO:0007669"/>
    <property type="project" value="TreeGrafter"/>
</dbReference>
<dbReference type="PANTHER" id="PTHR48111:SF67">
    <property type="entry name" value="TRANSCRIPTIONAL REGULATORY PROTEIN TCTD"/>
    <property type="match status" value="1"/>
</dbReference>
<evidence type="ECO:0000256" key="1">
    <source>
        <dbReference type="ARBA" id="ARBA00023015"/>
    </source>
</evidence>
<accession>A0A0P0Z3B9</accession>
<dbReference type="Pfam" id="PF00072">
    <property type="entry name" value="Response_reg"/>
    <property type="match status" value="1"/>
</dbReference>
<feature type="domain" description="OmpR/PhoB-type" evidence="7">
    <location>
        <begin position="124"/>
        <end position="220"/>
    </location>
</feature>
<feature type="DNA-binding region" description="OmpR/PhoB-type" evidence="5">
    <location>
        <begin position="124"/>
        <end position="220"/>
    </location>
</feature>
<dbReference type="SMART" id="SM00448">
    <property type="entry name" value="REC"/>
    <property type="match status" value="1"/>
</dbReference>
<dbReference type="PROSITE" id="PS51755">
    <property type="entry name" value="OMPR_PHOB"/>
    <property type="match status" value="1"/>
</dbReference>
<keyword evidence="3" id="KW-0804">Transcription</keyword>
<dbReference type="CDD" id="cd00383">
    <property type="entry name" value="trans_reg_C"/>
    <property type="match status" value="1"/>
</dbReference>
<keyword evidence="2 5" id="KW-0238">DNA-binding</keyword>
<dbReference type="Gene3D" id="1.10.10.10">
    <property type="entry name" value="Winged helix-like DNA-binding domain superfamily/Winged helix DNA-binding domain"/>
    <property type="match status" value="1"/>
</dbReference>
<keyword evidence="4" id="KW-0597">Phosphoprotein</keyword>
<dbReference type="PROSITE" id="PS50110">
    <property type="entry name" value="RESPONSE_REGULATORY"/>
    <property type="match status" value="1"/>
</dbReference>
<reference evidence="8" key="1">
    <citation type="journal article" date="2015" name="Proc. Natl. Acad. Sci. U.S.A.">
        <title>Bacterial clade with the ribosomal RNA operon on a small plasmid rather than the chromosome.</title>
        <authorList>
            <person name="Anda M."/>
            <person name="Ohtsubo Y."/>
            <person name="Okubo T."/>
            <person name="Sugawara M."/>
            <person name="Nagata Y."/>
            <person name="Tsuda M."/>
            <person name="Minamisawa K."/>
            <person name="Mitsui H."/>
        </authorList>
    </citation>
    <scope>NUCLEOTIDE SEQUENCE</scope>
    <source>
        <strain evidence="8">JCM 14755</strain>
    </source>
</reference>
<organism evidence="8">
    <name type="scientific">Aureimonas frigidaquae</name>
    <dbReference type="NCBI Taxonomy" id="424757"/>
    <lineage>
        <taxon>Bacteria</taxon>
        <taxon>Pseudomonadati</taxon>
        <taxon>Pseudomonadota</taxon>
        <taxon>Alphaproteobacteria</taxon>
        <taxon>Hyphomicrobiales</taxon>
        <taxon>Aurantimonadaceae</taxon>
        <taxon>Aureimonas</taxon>
    </lineage>
</organism>
<dbReference type="GO" id="GO:0032993">
    <property type="term" value="C:protein-DNA complex"/>
    <property type="evidence" value="ECO:0007669"/>
    <property type="project" value="TreeGrafter"/>
</dbReference>
<dbReference type="InterPro" id="IPR036388">
    <property type="entry name" value="WH-like_DNA-bd_sf"/>
</dbReference>
<dbReference type="Gene3D" id="6.10.250.690">
    <property type="match status" value="1"/>
</dbReference>
<dbReference type="InterPro" id="IPR011006">
    <property type="entry name" value="CheY-like_superfamily"/>
</dbReference>
<dbReference type="PANTHER" id="PTHR48111">
    <property type="entry name" value="REGULATOR OF RPOS"/>
    <property type="match status" value="1"/>
</dbReference>
<dbReference type="GO" id="GO:0000156">
    <property type="term" value="F:phosphorelay response regulator activity"/>
    <property type="evidence" value="ECO:0007669"/>
    <property type="project" value="TreeGrafter"/>
</dbReference>
<evidence type="ECO:0000313" key="8">
    <source>
        <dbReference type="EMBL" id="BAT28560.1"/>
    </source>
</evidence>
<sequence length="227" mass="24861">MRILLIEDSTDIADAIMSKLEAQGFTVTLATDGEEGQELALAQGFDVIVLDVNLPRRNGFEVLRAMRDQRVEQPVIVITARNQIADKLDLLALGADDYLVKPFDLRELIARIRTVMRRHMGASRALVTHGPLALDLNARSATIGGQPLDLGKREFETLEILASRFGKVVGKEELVNRLFRHDDAGSPNAIELLISRLRRKLAGSGLEIATQRNAGYSLGSAPARPTG</sequence>
<dbReference type="OrthoDB" id="9802426at2"/>
<dbReference type="InterPro" id="IPR039420">
    <property type="entry name" value="WalR-like"/>
</dbReference>
<dbReference type="GO" id="GO:0005829">
    <property type="term" value="C:cytosol"/>
    <property type="evidence" value="ECO:0007669"/>
    <property type="project" value="TreeGrafter"/>
</dbReference>
<protein>
    <submittedName>
        <fullName evidence="8">Two-component response regulator</fullName>
    </submittedName>
</protein>
<proteinExistence type="predicted"/>
<name>A0A0P0Z3B9_9HYPH</name>
<evidence type="ECO:0000259" key="6">
    <source>
        <dbReference type="PROSITE" id="PS50110"/>
    </source>
</evidence>
<dbReference type="GO" id="GO:0006355">
    <property type="term" value="P:regulation of DNA-templated transcription"/>
    <property type="evidence" value="ECO:0007669"/>
    <property type="project" value="InterPro"/>
</dbReference>
<dbReference type="InterPro" id="IPR001789">
    <property type="entry name" value="Sig_transdc_resp-reg_receiver"/>
</dbReference>
<dbReference type="SUPFAM" id="SSF52172">
    <property type="entry name" value="CheY-like"/>
    <property type="match status" value="1"/>
</dbReference>
<evidence type="ECO:0000256" key="4">
    <source>
        <dbReference type="PROSITE-ProRule" id="PRU00169"/>
    </source>
</evidence>
<feature type="domain" description="Response regulatory" evidence="6">
    <location>
        <begin position="2"/>
        <end position="116"/>
    </location>
</feature>
<evidence type="ECO:0000256" key="5">
    <source>
        <dbReference type="PROSITE-ProRule" id="PRU01091"/>
    </source>
</evidence>
<dbReference type="Pfam" id="PF00486">
    <property type="entry name" value="Trans_reg_C"/>
    <property type="match status" value="1"/>
</dbReference>
<keyword evidence="1" id="KW-0805">Transcription regulation</keyword>
<evidence type="ECO:0000256" key="3">
    <source>
        <dbReference type="ARBA" id="ARBA00023163"/>
    </source>
</evidence>
<dbReference type="Gene3D" id="3.40.50.2300">
    <property type="match status" value="1"/>
</dbReference>
<dbReference type="AlphaFoldDB" id="A0A0P0Z3B9"/>
<dbReference type="InterPro" id="IPR001867">
    <property type="entry name" value="OmpR/PhoB-type_DNA-bd"/>
</dbReference>
<dbReference type="EMBL" id="LC066377">
    <property type="protein sequence ID" value="BAT28560.1"/>
    <property type="molecule type" value="Genomic_DNA"/>
</dbReference>
<evidence type="ECO:0000259" key="7">
    <source>
        <dbReference type="PROSITE" id="PS51755"/>
    </source>
</evidence>
<feature type="modified residue" description="4-aspartylphosphate" evidence="4">
    <location>
        <position position="51"/>
    </location>
</feature>
<dbReference type="RefSeq" id="WP_062225964.1">
    <property type="nucleotide sequence ID" value="NZ_BBWR01000002.1"/>
</dbReference>
<evidence type="ECO:0000256" key="2">
    <source>
        <dbReference type="ARBA" id="ARBA00023125"/>
    </source>
</evidence>